<dbReference type="Gene3D" id="1.20.225.30">
    <property type="entry name" value="Dihydrouridine synthase, C-terminal recognition domain"/>
    <property type="match status" value="1"/>
</dbReference>
<dbReference type="PIRSF" id="PIRSF006621">
    <property type="entry name" value="Dus"/>
    <property type="match status" value="1"/>
</dbReference>
<feature type="binding site" evidence="12">
    <location>
        <position position="168"/>
    </location>
    <ligand>
        <name>FMN</name>
        <dbReference type="ChEBI" id="CHEBI:58210"/>
    </ligand>
</feature>
<dbReference type="OrthoDB" id="5289281at2"/>
<feature type="binding site" evidence="9 12">
    <location>
        <position position="139"/>
    </location>
    <ligand>
        <name>FMN</name>
        <dbReference type="ChEBI" id="CHEBI:58210"/>
    </ligand>
</feature>
<feature type="domain" description="DUS-like FMN-binding" evidence="13">
    <location>
        <begin position="5"/>
        <end position="288"/>
    </location>
</feature>
<comment type="catalytic activity">
    <reaction evidence="9">
        <text>5,6-dihydrouridine(16) in tRNA + NAD(+) = uridine(16) in tRNA + NADH + H(+)</text>
        <dbReference type="Rhea" id="RHEA:53380"/>
        <dbReference type="Rhea" id="RHEA-COMP:13543"/>
        <dbReference type="Rhea" id="RHEA-COMP:13544"/>
        <dbReference type="ChEBI" id="CHEBI:15378"/>
        <dbReference type="ChEBI" id="CHEBI:57540"/>
        <dbReference type="ChEBI" id="CHEBI:57945"/>
        <dbReference type="ChEBI" id="CHEBI:65315"/>
        <dbReference type="ChEBI" id="CHEBI:74443"/>
    </reaction>
</comment>
<evidence type="ECO:0000313" key="14">
    <source>
        <dbReference type="EMBL" id="TCJ87235.1"/>
    </source>
</evidence>
<dbReference type="PROSITE" id="PS01136">
    <property type="entry name" value="UPF0034"/>
    <property type="match status" value="1"/>
</dbReference>
<dbReference type="PANTHER" id="PTHR11082">
    <property type="entry name" value="TRNA-DIHYDROURIDINE SYNTHASE"/>
    <property type="match status" value="1"/>
</dbReference>
<accession>A0A4V2P8V7</accession>
<protein>
    <recommendedName>
        <fullName evidence="9">tRNA-dihydrouridine(16) synthase</fullName>
        <ecNumber evidence="9">1.3.1.-</ecNumber>
    </recommendedName>
    <alternativeName>
        <fullName evidence="9">U16-specific dihydrouridine synthase</fullName>
        <shortName evidence="9">U16-specific Dus</shortName>
    </alternativeName>
    <alternativeName>
        <fullName evidence="9">tRNA-dihydrouridine synthase C</fullName>
    </alternativeName>
</protein>
<keyword evidence="2 9" id="KW-0820">tRNA-binding</keyword>
<keyword evidence="8 9" id="KW-0560">Oxidoreductase</keyword>
<feature type="site" description="Interacts with tRNA; defines subfamily-specific binding signature" evidence="9">
    <location>
        <position position="299"/>
    </location>
</feature>
<feature type="active site" description="Proton donor" evidence="9 11">
    <location>
        <position position="98"/>
    </location>
</feature>
<evidence type="ECO:0000256" key="6">
    <source>
        <dbReference type="ARBA" id="ARBA00022857"/>
    </source>
</evidence>
<dbReference type="RefSeq" id="WP_131905530.1">
    <property type="nucleotide sequence ID" value="NZ_BAAAFU010000004.1"/>
</dbReference>
<reference evidence="14 15" key="1">
    <citation type="submission" date="2019-03" db="EMBL/GenBank/DDBJ databases">
        <title>Genomic Encyclopedia of Type Strains, Phase IV (KMG-IV): sequencing the most valuable type-strain genomes for metagenomic binning, comparative biology and taxonomic classification.</title>
        <authorList>
            <person name="Goeker M."/>
        </authorList>
    </citation>
    <scope>NUCLEOTIDE SEQUENCE [LARGE SCALE GENOMIC DNA]</scope>
    <source>
        <strain evidence="14 15">DSM 24830</strain>
    </source>
</reference>
<sequence>MRTFLAPMEGVVDHEIRDLLTRIGGYDRCVTEFIRVTRQTLKESLFLRSAPELKNGGKTPAGTPVYLQLLGGDPDAMARNAVRAQNLDPLGIDINFGCPSKTVNKRDGGSALLREPDRIYHIVAAVRDAVDPKIPVTAKIRLGFSDHDSLHTISENIIKAGANELCIHARTRQDRYVPPAYWSAVKGVSAMSPIPVIINGEIWTIDDAKKAREESGCEDIMLGRSALTRPDLALSIKAENDGVPHQLMTWPEVLEMMLIYLQASTKNQHPKFIANRTKQWLVFLQRQYSGAAELFHAVKRLQTEDEIYAAIAAHQKQLASHSHMEEKTEQTTALV</sequence>
<organism evidence="14 15">
    <name type="scientific">Cocleimonas flava</name>
    <dbReference type="NCBI Taxonomy" id="634765"/>
    <lineage>
        <taxon>Bacteria</taxon>
        <taxon>Pseudomonadati</taxon>
        <taxon>Pseudomonadota</taxon>
        <taxon>Gammaproteobacteria</taxon>
        <taxon>Thiotrichales</taxon>
        <taxon>Thiotrichaceae</taxon>
        <taxon>Cocleimonas</taxon>
    </lineage>
</organism>
<evidence type="ECO:0000256" key="12">
    <source>
        <dbReference type="PIRSR" id="PIRSR006621-2"/>
    </source>
</evidence>
<evidence type="ECO:0000256" key="4">
    <source>
        <dbReference type="ARBA" id="ARBA00022643"/>
    </source>
</evidence>
<evidence type="ECO:0000256" key="9">
    <source>
        <dbReference type="HAMAP-Rule" id="MF_02043"/>
    </source>
</evidence>
<dbReference type="InterPro" id="IPR035587">
    <property type="entry name" value="DUS-like_FMN-bd"/>
</dbReference>
<dbReference type="InterPro" id="IPR013785">
    <property type="entry name" value="Aldolase_TIM"/>
</dbReference>
<dbReference type="InterPro" id="IPR032886">
    <property type="entry name" value="DusC"/>
</dbReference>
<evidence type="ECO:0000256" key="7">
    <source>
        <dbReference type="ARBA" id="ARBA00022884"/>
    </source>
</evidence>
<dbReference type="AlphaFoldDB" id="A0A4V2P8V7"/>
<dbReference type="EMBL" id="SMFQ01000003">
    <property type="protein sequence ID" value="TCJ87235.1"/>
    <property type="molecule type" value="Genomic_DNA"/>
</dbReference>
<keyword evidence="6 9" id="KW-0521">NADP</keyword>
<comment type="function">
    <text evidence="9">Catalyzes the synthesis of 5,6-dihydrouridine (D), a modified base found in the D-loop of most tRNAs, via the reduction of the C5-C6 double bond in target uridines. Specifically modifies U16 in tRNAs.</text>
</comment>
<comment type="similarity">
    <text evidence="10">Belongs to the dus family.</text>
</comment>
<evidence type="ECO:0000256" key="8">
    <source>
        <dbReference type="ARBA" id="ARBA00023002"/>
    </source>
</evidence>
<feature type="binding site" evidence="9 12">
    <location>
        <position position="68"/>
    </location>
    <ligand>
        <name>FMN</name>
        <dbReference type="ChEBI" id="CHEBI:58210"/>
    </ligand>
</feature>
<keyword evidence="15" id="KW-1185">Reference proteome</keyword>
<keyword evidence="7 9" id="KW-0694">RNA-binding</keyword>
<evidence type="ECO:0000256" key="5">
    <source>
        <dbReference type="ARBA" id="ARBA00022694"/>
    </source>
</evidence>
<dbReference type="GO" id="GO:0050660">
    <property type="term" value="F:flavin adenine dinucleotide binding"/>
    <property type="evidence" value="ECO:0007669"/>
    <property type="project" value="InterPro"/>
</dbReference>
<keyword evidence="5 9" id="KW-0819">tRNA processing</keyword>
<evidence type="ECO:0000256" key="11">
    <source>
        <dbReference type="PIRSR" id="PIRSR006621-1"/>
    </source>
</evidence>
<feature type="site" description="Interacts with tRNA; defines subfamily-specific binding signature" evidence="9">
    <location>
        <position position="278"/>
    </location>
</feature>
<keyword evidence="12" id="KW-0547">Nucleotide-binding</keyword>
<feature type="binding site" evidence="9">
    <location>
        <begin position="199"/>
        <end position="201"/>
    </location>
    <ligand>
        <name>FMN</name>
        <dbReference type="ChEBI" id="CHEBI:58210"/>
    </ligand>
</feature>
<feature type="site" description="Interacts with tRNA" evidence="9">
    <location>
        <position position="95"/>
    </location>
</feature>
<gene>
    <name evidence="9" type="primary">dusC</name>
    <name evidence="14" type="ORF">EV695_1743</name>
</gene>
<comment type="catalytic activity">
    <reaction evidence="9">
        <text>5,6-dihydrouridine(16) in tRNA + NADP(+) = uridine(16) in tRNA + NADPH + H(+)</text>
        <dbReference type="Rhea" id="RHEA:53376"/>
        <dbReference type="Rhea" id="RHEA-COMP:13543"/>
        <dbReference type="Rhea" id="RHEA-COMP:13544"/>
        <dbReference type="ChEBI" id="CHEBI:15378"/>
        <dbReference type="ChEBI" id="CHEBI:57783"/>
        <dbReference type="ChEBI" id="CHEBI:58349"/>
        <dbReference type="ChEBI" id="CHEBI:65315"/>
        <dbReference type="ChEBI" id="CHEBI:74443"/>
    </reaction>
</comment>
<feature type="binding site" evidence="9 12">
    <location>
        <begin position="223"/>
        <end position="224"/>
    </location>
    <ligand>
        <name>FMN</name>
        <dbReference type="ChEBI" id="CHEBI:58210"/>
    </ligand>
</feature>
<comment type="similarity">
    <text evidence="9">Belongs to the Dus family. DusC subfamily.</text>
</comment>
<dbReference type="PANTHER" id="PTHR11082:SF26">
    <property type="entry name" value="TRNA-DIHYDROURIDINE(16) SYNTHASE"/>
    <property type="match status" value="1"/>
</dbReference>
<evidence type="ECO:0000313" key="15">
    <source>
        <dbReference type="Proteomes" id="UP000294887"/>
    </source>
</evidence>
<dbReference type="InterPro" id="IPR018517">
    <property type="entry name" value="tRNA_hU_synthase_CS"/>
</dbReference>
<dbReference type="InterPro" id="IPR001269">
    <property type="entry name" value="DUS_fam"/>
</dbReference>
<dbReference type="GO" id="GO:0102262">
    <property type="term" value="F:tRNA-dihydrouridine16 synthase activity"/>
    <property type="evidence" value="ECO:0007669"/>
    <property type="project" value="RHEA"/>
</dbReference>
<evidence type="ECO:0000256" key="3">
    <source>
        <dbReference type="ARBA" id="ARBA00022630"/>
    </source>
</evidence>
<name>A0A4V2P8V7_9GAMM</name>
<evidence type="ECO:0000256" key="1">
    <source>
        <dbReference type="ARBA" id="ARBA00001917"/>
    </source>
</evidence>
<feature type="site" description="Interacts with tRNA; defines subfamily-specific binding signature" evidence="9">
    <location>
        <position position="276"/>
    </location>
</feature>
<keyword evidence="3 9" id="KW-0285">Flavoprotein</keyword>
<dbReference type="HAMAP" id="MF_02043">
    <property type="entry name" value="DusC_subfam"/>
    <property type="match status" value="1"/>
</dbReference>
<comment type="caution">
    <text evidence="14">The sequence shown here is derived from an EMBL/GenBank/DDBJ whole genome shotgun (WGS) entry which is preliminary data.</text>
</comment>
<dbReference type="Gene3D" id="3.20.20.70">
    <property type="entry name" value="Aldolase class I"/>
    <property type="match status" value="1"/>
</dbReference>
<dbReference type="CDD" id="cd02801">
    <property type="entry name" value="DUS_like_FMN"/>
    <property type="match status" value="1"/>
</dbReference>
<dbReference type="SUPFAM" id="SSF51395">
    <property type="entry name" value="FMN-linked oxidoreductases"/>
    <property type="match status" value="1"/>
</dbReference>
<comment type="cofactor">
    <cofactor evidence="1 9 10 12">
        <name>FMN</name>
        <dbReference type="ChEBI" id="CHEBI:58210"/>
    </cofactor>
</comment>
<evidence type="ECO:0000256" key="10">
    <source>
        <dbReference type="PIRNR" id="PIRNR006621"/>
    </source>
</evidence>
<comment type="caution">
    <text evidence="9">Lacks conserved residue(s) required for the propagation of feature annotation.</text>
</comment>
<dbReference type="Pfam" id="PF01207">
    <property type="entry name" value="Dus"/>
    <property type="match status" value="1"/>
</dbReference>
<proteinExistence type="inferred from homology"/>
<keyword evidence="4 9" id="KW-0288">FMN</keyword>
<dbReference type="GO" id="GO:0000049">
    <property type="term" value="F:tRNA binding"/>
    <property type="evidence" value="ECO:0007669"/>
    <property type="project" value="UniProtKB-UniRule"/>
</dbReference>
<evidence type="ECO:0000259" key="13">
    <source>
        <dbReference type="Pfam" id="PF01207"/>
    </source>
</evidence>
<dbReference type="GO" id="GO:0010181">
    <property type="term" value="F:FMN binding"/>
    <property type="evidence" value="ECO:0007669"/>
    <property type="project" value="UniProtKB-UniRule"/>
</dbReference>
<dbReference type="InterPro" id="IPR042270">
    <property type="entry name" value="DusC_C"/>
</dbReference>
<feature type="site" description="Interacts with tRNA; defines subfamily-specific binding signature" evidence="9">
    <location>
        <position position="35"/>
    </location>
</feature>
<dbReference type="EC" id="1.3.1.-" evidence="9"/>
<feature type="site" description="Interacts with tRNA" evidence="9">
    <location>
        <position position="176"/>
    </location>
</feature>
<dbReference type="Proteomes" id="UP000294887">
    <property type="component" value="Unassembled WGS sequence"/>
</dbReference>
<evidence type="ECO:0000256" key="2">
    <source>
        <dbReference type="ARBA" id="ARBA00022555"/>
    </source>
</evidence>